<feature type="domain" description="C2H2-type" evidence="6">
    <location>
        <begin position="419"/>
        <end position="446"/>
    </location>
</feature>
<reference evidence="7 9" key="1">
    <citation type="journal article" date="2020" name="Stud. Mycol.">
        <title>101 Dothideomycetes genomes: a test case for predicting lifestyles and emergence of pathogens.</title>
        <authorList>
            <person name="Haridas S."/>
            <person name="Albert R."/>
            <person name="Binder M."/>
            <person name="Bloem J."/>
            <person name="Labutti K."/>
            <person name="Salamov A."/>
            <person name="Andreopoulos B."/>
            <person name="Baker S."/>
            <person name="Barry K."/>
            <person name="Bills G."/>
            <person name="Bluhm B."/>
            <person name="Cannon C."/>
            <person name="Castanera R."/>
            <person name="Culley D."/>
            <person name="Daum C."/>
            <person name="Ezra D."/>
            <person name="Gonzalez J."/>
            <person name="Henrissat B."/>
            <person name="Kuo A."/>
            <person name="Liang C."/>
            <person name="Lipzen A."/>
            <person name="Lutzoni F."/>
            <person name="Magnuson J."/>
            <person name="Mondo S."/>
            <person name="Nolan M."/>
            <person name="Ohm R."/>
            <person name="Pangilinan J."/>
            <person name="Park H.-J."/>
            <person name="Ramirez L."/>
            <person name="Alfaro M."/>
            <person name="Sun H."/>
            <person name="Tritt A."/>
            <person name="Yoshinaga Y."/>
            <person name="Zwiers L.-H."/>
            <person name="Turgeon B."/>
            <person name="Goodwin S."/>
            <person name="Spatafora J."/>
            <person name="Crous P."/>
            <person name="Grigoriev I."/>
        </authorList>
    </citation>
    <scope>NUCLEOTIDE SEQUENCE</scope>
    <source>
        <strain evidence="7 9">CBS 304.34</strain>
    </source>
</reference>
<reference evidence="9" key="2">
    <citation type="submission" date="2020-04" db="EMBL/GenBank/DDBJ databases">
        <authorList>
            <consortium name="NCBI Genome Project"/>
        </authorList>
    </citation>
    <scope>NUCLEOTIDE SEQUENCE</scope>
    <source>
        <strain evidence="9">CBS 304.34</strain>
    </source>
</reference>
<organism evidence="7">
    <name type="scientific">Mytilinidion resinicola</name>
    <dbReference type="NCBI Taxonomy" id="574789"/>
    <lineage>
        <taxon>Eukaryota</taxon>
        <taxon>Fungi</taxon>
        <taxon>Dikarya</taxon>
        <taxon>Ascomycota</taxon>
        <taxon>Pezizomycotina</taxon>
        <taxon>Dothideomycetes</taxon>
        <taxon>Pleosporomycetidae</taxon>
        <taxon>Mytilinidiales</taxon>
        <taxon>Mytilinidiaceae</taxon>
        <taxon>Mytilinidion</taxon>
    </lineage>
</organism>
<keyword evidence="2 4" id="KW-0863">Zinc-finger</keyword>
<feature type="domain" description="C2H2-type" evidence="6">
    <location>
        <begin position="389"/>
        <end position="418"/>
    </location>
</feature>
<dbReference type="Gene3D" id="3.30.160.60">
    <property type="entry name" value="Classic Zinc Finger"/>
    <property type="match status" value="1"/>
</dbReference>
<evidence type="ECO:0000313" key="8">
    <source>
        <dbReference type="Proteomes" id="UP000504636"/>
    </source>
</evidence>
<dbReference type="InterPro" id="IPR036236">
    <property type="entry name" value="Znf_C2H2_sf"/>
</dbReference>
<dbReference type="InterPro" id="IPR013087">
    <property type="entry name" value="Znf_C2H2_type"/>
</dbReference>
<sequence>MLHNGNTPSALLYGPITPVMEFSHEPKDIYHSQNSFLSSGLLTPSTPVYEGRRDSIVSTQSYAQSYGSGSFYSPKTPPTPISQRDPATEDFTFVHAVSSFDGTAVSASEDVFCECISEVPTPLPQSMRGMENHSPFPQEWVYVQQQNQYPIRQGILHSNDSSPAARDLPSAFNALLGPQAQAQPSVGGLPDSNSWSIYSNNAHGIPDAGPHDLGYSYAHPPSLSNNVQVDQWPASTSGQVFPCIGATNTIRPEHSVFDMEDGSAYIPMQPDSFDESFSSYDTCSSPMLHSQQDSYPDIPTEDYPQVKTEESDAEEYDIKPQRRIYESPTGGKGVKKEHRVSKKKPKRGKTKSFISTLQTGDVQVQMERDIERSVDGKYYRRHGGDQKKLPCEFEGCDKTFARPEHKKRHEQTHENLKLYECAICEKPFNRHDNCLAHYITHVMRVDGKSKRNKPYPLSEMEVMIRRRLRKIGRHEEGEKIIEWIQNKILGEADQKPAKMAVRASL</sequence>
<dbReference type="Proteomes" id="UP000504636">
    <property type="component" value="Unplaced"/>
</dbReference>
<feature type="region of interest" description="Disordered" evidence="5">
    <location>
        <begin position="321"/>
        <end position="352"/>
    </location>
</feature>
<dbReference type="SMART" id="SM00355">
    <property type="entry name" value="ZnF_C2H2"/>
    <property type="match status" value="2"/>
</dbReference>
<dbReference type="AlphaFoldDB" id="A0A6A6Z4E9"/>
<protein>
    <recommendedName>
        <fullName evidence="6">C2H2-type domain-containing protein</fullName>
    </recommendedName>
</protein>
<evidence type="ECO:0000313" key="7">
    <source>
        <dbReference type="EMBL" id="KAF2815698.1"/>
    </source>
</evidence>
<evidence type="ECO:0000259" key="6">
    <source>
        <dbReference type="PROSITE" id="PS50157"/>
    </source>
</evidence>
<evidence type="ECO:0000256" key="2">
    <source>
        <dbReference type="ARBA" id="ARBA00022771"/>
    </source>
</evidence>
<feature type="compositionally biased region" description="Basic residues" evidence="5">
    <location>
        <begin position="333"/>
        <end position="350"/>
    </location>
</feature>
<evidence type="ECO:0000256" key="4">
    <source>
        <dbReference type="PROSITE-ProRule" id="PRU00042"/>
    </source>
</evidence>
<reference evidence="9" key="3">
    <citation type="submission" date="2025-04" db="UniProtKB">
        <authorList>
            <consortium name="RefSeq"/>
        </authorList>
    </citation>
    <scope>IDENTIFICATION</scope>
    <source>
        <strain evidence="9">CBS 304.34</strain>
    </source>
</reference>
<evidence type="ECO:0000256" key="1">
    <source>
        <dbReference type="ARBA" id="ARBA00022723"/>
    </source>
</evidence>
<dbReference type="GO" id="GO:0008270">
    <property type="term" value="F:zinc ion binding"/>
    <property type="evidence" value="ECO:0007669"/>
    <property type="project" value="UniProtKB-KW"/>
</dbReference>
<dbReference type="OrthoDB" id="10018191at2759"/>
<dbReference type="EMBL" id="MU003693">
    <property type="protein sequence ID" value="KAF2815698.1"/>
    <property type="molecule type" value="Genomic_DNA"/>
</dbReference>
<accession>A0A6A6Z4E9</accession>
<name>A0A6A6Z4E9_9PEZI</name>
<dbReference type="PANTHER" id="PTHR23235">
    <property type="entry name" value="KRUEPPEL-LIKE TRANSCRIPTION FACTOR"/>
    <property type="match status" value="1"/>
</dbReference>
<dbReference type="PROSITE" id="PS00028">
    <property type="entry name" value="ZINC_FINGER_C2H2_1"/>
    <property type="match status" value="2"/>
</dbReference>
<evidence type="ECO:0000256" key="3">
    <source>
        <dbReference type="ARBA" id="ARBA00022833"/>
    </source>
</evidence>
<keyword evidence="1" id="KW-0479">Metal-binding</keyword>
<evidence type="ECO:0000313" key="9">
    <source>
        <dbReference type="RefSeq" id="XP_033582662.1"/>
    </source>
</evidence>
<dbReference type="GeneID" id="54459630"/>
<dbReference type="PROSITE" id="PS50157">
    <property type="entry name" value="ZINC_FINGER_C2H2_2"/>
    <property type="match status" value="2"/>
</dbReference>
<dbReference type="SUPFAM" id="SSF57667">
    <property type="entry name" value="beta-beta-alpha zinc fingers"/>
    <property type="match status" value="1"/>
</dbReference>
<proteinExistence type="predicted"/>
<keyword evidence="3" id="KW-0862">Zinc</keyword>
<dbReference type="RefSeq" id="XP_033582662.1">
    <property type="nucleotide sequence ID" value="XM_033718737.1"/>
</dbReference>
<gene>
    <name evidence="7 9" type="ORF">BDZ99DRAFT_457669</name>
</gene>
<evidence type="ECO:0000256" key="5">
    <source>
        <dbReference type="SAM" id="MobiDB-lite"/>
    </source>
</evidence>
<keyword evidence="8" id="KW-1185">Reference proteome</keyword>